<dbReference type="RefSeq" id="WP_252442547.1">
    <property type="nucleotide sequence ID" value="NZ_JAGSOV010000055.1"/>
</dbReference>
<organism evidence="2 3">
    <name type="scientific">Pseudonocardia humida</name>
    <dbReference type="NCBI Taxonomy" id="2800819"/>
    <lineage>
        <taxon>Bacteria</taxon>
        <taxon>Bacillati</taxon>
        <taxon>Actinomycetota</taxon>
        <taxon>Actinomycetes</taxon>
        <taxon>Pseudonocardiales</taxon>
        <taxon>Pseudonocardiaceae</taxon>
        <taxon>Pseudonocardia</taxon>
    </lineage>
</organism>
<evidence type="ECO:0000313" key="2">
    <source>
        <dbReference type="EMBL" id="MCO1658518.1"/>
    </source>
</evidence>
<name>A0ABT1A6I2_9PSEU</name>
<proteinExistence type="predicted"/>
<gene>
    <name evidence="2" type="ORF">KDL28_25980</name>
</gene>
<sequence>MDHPTDVGVGGAAGVEPRDDGFGGDGGRARTGSRERGFGTLKYERLFLETSRTPWT</sequence>
<accession>A0ABT1A6I2</accession>
<evidence type="ECO:0000313" key="3">
    <source>
        <dbReference type="Proteomes" id="UP001165283"/>
    </source>
</evidence>
<comment type="caution">
    <text evidence="2">The sequence shown here is derived from an EMBL/GenBank/DDBJ whole genome shotgun (WGS) entry which is preliminary data.</text>
</comment>
<keyword evidence="3" id="KW-1185">Reference proteome</keyword>
<reference evidence="2" key="1">
    <citation type="submission" date="2021-04" db="EMBL/GenBank/DDBJ databases">
        <title>Pseudonocardia sp. nov., isolated from sandy soil of mangrove forest.</title>
        <authorList>
            <person name="Zan Z."/>
            <person name="Huang R."/>
            <person name="Liu W."/>
        </authorList>
    </citation>
    <scope>NUCLEOTIDE SEQUENCE</scope>
    <source>
        <strain evidence="2">S2-4</strain>
    </source>
</reference>
<dbReference type="Proteomes" id="UP001165283">
    <property type="component" value="Unassembled WGS sequence"/>
</dbReference>
<evidence type="ECO:0000256" key="1">
    <source>
        <dbReference type="SAM" id="MobiDB-lite"/>
    </source>
</evidence>
<evidence type="ECO:0008006" key="4">
    <source>
        <dbReference type="Google" id="ProtNLM"/>
    </source>
</evidence>
<dbReference type="EMBL" id="JAGSOV010000055">
    <property type="protein sequence ID" value="MCO1658518.1"/>
    <property type="molecule type" value="Genomic_DNA"/>
</dbReference>
<protein>
    <recommendedName>
        <fullName evidence="4">Aldehyde dehydrogenase family protein</fullName>
    </recommendedName>
</protein>
<feature type="region of interest" description="Disordered" evidence="1">
    <location>
        <begin position="1"/>
        <end position="36"/>
    </location>
</feature>